<feature type="region of interest" description="Disordered" evidence="1">
    <location>
        <begin position="65"/>
        <end position="94"/>
    </location>
</feature>
<evidence type="ECO:0000313" key="2">
    <source>
        <dbReference type="EMBL" id="GAA2479581.1"/>
    </source>
</evidence>
<keyword evidence="3" id="KW-1185">Reference proteome</keyword>
<accession>A0ABP5YDW4</accession>
<name>A0ABP5YDW4_9MICO</name>
<dbReference type="EMBL" id="BAAARE010000006">
    <property type="protein sequence ID" value="GAA2479581.1"/>
    <property type="molecule type" value="Genomic_DNA"/>
</dbReference>
<dbReference type="Proteomes" id="UP001500730">
    <property type="component" value="Unassembled WGS sequence"/>
</dbReference>
<gene>
    <name evidence="2" type="ORF">GCM10009858_16440</name>
</gene>
<sequence length="94" mass="9826">MPVDVGRVVTGLLVVEGDAPDVELVAPVGEVADVAGAGPPEPWQALSARASVAAAVRSRSRAVRPVMVPPPPSHAMTPPLERRCARRDTRDTLT</sequence>
<reference evidence="3" key="1">
    <citation type="journal article" date="2019" name="Int. J. Syst. Evol. Microbiol.">
        <title>The Global Catalogue of Microorganisms (GCM) 10K type strain sequencing project: providing services to taxonomists for standard genome sequencing and annotation.</title>
        <authorList>
            <consortium name="The Broad Institute Genomics Platform"/>
            <consortium name="The Broad Institute Genome Sequencing Center for Infectious Disease"/>
            <person name="Wu L."/>
            <person name="Ma J."/>
        </authorList>
    </citation>
    <scope>NUCLEOTIDE SEQUENCE [LARGE SCALE GENOMIC DNA]</scope>
    <source>
        <strain evidence="3">JCM 16259</strain>
    </source>
</reference>
<evidence type="ECO:0000313" key="3">
    <source>
        <dbReference type="Proteomes" id="UP001500730"/>
    </source>
</evidence>
<protein>
    <submittedName>
        <fullName evidence="2">Uncharacterized protein</fullName>
    </submittedName>
</protein>
<comment type="caution">
    <text evidence="2">The sequence shown here is derived from an EMBL/GenBank/DDBJ whole genome shotgun (WGS) entry which is preliminary data.</text>
</comment>
<organism evidence="2 3">
    <name type="scientific">Terrabacter carboxydivorans</name>
    <dbReference type="NCBI Taxonomy" id="619730"/>
    <lineage>
        <taxon>Bacteria</taxon>
        <taxon>Bacillati</taxon>
        <taxon>Actinomycetota</taxon>
        <taxon>Actinomycetes</taxon>
        <taxon>Micrococcales</taxon>
        <taxon>Intrasporangiaceae</taxon>
        <taxon>Terrabacter</taxon>
    </lineage>
</organism>
<evidence type="ECO:0000256" key="1">
    <source>
        <dbReference type="SAM" id="MobiDB-lite"/>
    </source>
</evidence>
<proteinExistence type="predicted"/>
<feature type="compositionally biased region" description="Basic and acidic residues" evidence="1">
    <location>
        <begin position="80"/>
        <end position="94"/>
    </location>
</feature>